<reference evidence="1" key="1">
    <citation type="journal article" date="2019" name="bioRxiv">
        <title>The Genome of the Zebra Mussel, Dreissena polymorpha: A Resource for Invasive Species Research.</title>
        <authorList>
            <person name="McCartney M.A."/>
            <person name="Auch B."/>
            <person name="Kono T."/>
            <person name="Mallez S."/>
            <person name="Zhang Y."/>
            <person name="Obille A."/>
            <person name="Becker A."/>
            <person name="Abrahante J.E."/>
            <person name="Garbe J."/>
            <person name="Badalamenti J.P."/>
            <person name="Herman A."/>
            <person name="Mangelson H."/>
            <person name="Liachko I."/>
            <person name="Sullivan S."/>
            <person name="Sone E.D."/>
            <person name="Koren S."/>
            <person name="Silverstein K.A.T."/>
            <person name="Beckman K.B."/>
            <person name="Gohl D.M."/>
        </authorList>
    </citation>
    <scope>NUCLEOTIDE SEQUENCE</scope>
    <source>
        <strain evidence="1">Duluth1</strain>
        <tissue evidence="1">Whole animal</tissue>
    </source>
</reference>
<sequence length="82" mass="9094">MKTKVGNGLEKQQSEFRAKGDAFINVCKQRYHRRESELGSIAVLVVKKADICNLQQRVDVKVNTCPGSLDLTMLATSKTLLA</sequence>
<dbReference type="AlphaFoldDB" id="A0A9D3YKI1"/>
<evidence type="ECO:0000313" key="2">
    <source>
        <dbReference type="Proteomes" id="UP000828390"/>
    </source>
</evidence>
<name>A0A9D3YKI1_DREPO</name>
<dbReference type="EMBL" id="JAIWYP010000015">
    <property type="protein sequence ID" value="KAH3700535.1"/>
    <property type="molecule type" value="Genomic_DNA"/>
</dbReference>
<dbReference type="Proteomes" id="UP000828390">
    <property type="component" value="Unassembled WGS sequence"/>
</dbReference>
<organism evidence="1 2">
    <name type="scientific">Dreissena polymorpha</name>
    <name type="common">Zebra mussel</name>
    <name type="synonym">Mytilus polymorpha</name>
    <dbReference type="NCBI Taxonomy" id="45954"/>
    <lineage>
        <taxon>Eukaryota</taxon>
        <taxon>Metazoa</taxon>
        <taxon>Spiralia</taxon>
        <taxon>Lophotrochozoa</taxon>
        <taxon>Mollusca</taxon>
        <taxon>Bivalvia</taxon>
        <taxon>Autobranchia</taxon>
        <taxon>Heteroconchia</taxon>
        <taxon>Euheterodonta</taxon>
        <taxon>Imparidentia</taxon>
        <taxon>Neoheterodontei</taxon>
        <taxon>Myida</taxon>
        <taxon>Dreissenoidea</taxon>
        <taxon>Dreissenidae</taxon>
        <taxon>Dreissena</taxon>
    </lineage>
</organism>
<proteinExistence type="predicted"/>
<evidence type="ECO:0000313" key="1">
    <source>
        <dbReference type="EMBL" id="KAH3700535.1"/>
    </source>
</evidence>
<reference evidence="1" key="2">
    <citation type="submission" date="2020-11" db="EMBL/GenBank/DDBJ databases">
        <authorList>
            <person name="McCartney M.A."/>
            <person name="Auch B."/>
            <person name="Kono T."/>
            <person name="Mallez S."/>
            <person name="Becker A."/>
            <person name="Gohl D.M."/>
            <person name="Silverstein K.A.T."/>
            <person name="Koren S."/>
            <person name="Bechman K.B."/>
            <person name="Herman A."/>
            <person name="Abrahante J.E."/>
            <person name="Garbe J."/>
        </authorList>
    </citation>
    <scope>NUCLEOTIDE SEQUENCE</scope>
    <source>
        <strain evidence="1">Duluth1</strain>
        <tissue evidence="1">Whole animal</tissue>
    </source>
</reference>
<protein>
    <submittedName>
        <fullName evidence="1">Uncharacterized protein</fullName>
    </submittedName>
</protein>
<comment type="caution">
    <text evidence="1">The sequence shown here is derived from an EMBL/GenBank/DDBJ whole genome shotgun (WGS) entry which is preliminary data.</text>
</comment>
<accession>A0A9D3YKI1</accession>
<gene>
    <name evidence="1" type="ORF">DPMN_075514</name>
</gene>
<keyword evidence="2" id="KW-1185">Reference proteome</keyword>